<organism evidence="1 2">
    <name type="scientific">Brachionus calyciflorus</name>
    <dbReference type="NCBI Taxonomy" id="104777"/>
    <lineage>
        <taxon>Eukaryota</taxon>
        <taxon>Metazoa</taxon>
        <taxon>Spiralia</taxon>
        <taxon>Gnathifera</taxon>
        <taxon>Rotifera</taxon>
        <taxon>Eurotatoria</taxon>
        <taxon>Monogononta</taxon>
        <taxon>Pseudotrocha</taxon>
        <taxon>Ploima</taxon>
        <taxon>Brachionidae</taxon>
        <taxon>Brachionus</taxon>
    </lineage>
</organism>
<evidence type="ECO:0000313" key="2">
    <source>
        <dbReference type="Proteomes" id="UP000663879"/>
    </source>
</evidence>
<keyword evidence="2" id="KW-1185">Reference proteome</keyword>
<name>A0A814DJZ1_9BILA</name>
<sequence>MFYKEKDSFVWNRLKFSNERVYVDELLKHPTGDIFTLFTTDFNSRHNKIFHFDFLQDDRLSHHTQPNYEKDKNDLPNDLSELFDLKINDVVFNEKKAQLNYSLSFKQSNQIKLNKYFITIRDTNGSYLENVDLNLKPMNNQQTEFKVENFKNESIYFGIIWANITFTDNNRSHSINISHNIKLLNENENYGEYNITSTKPVQDLND</sequence>
<dbReference type="AlphaFoldDB" id="A0A814DJZ1"/>
<reference evidence="1" key="1">
    <citation type="submission" date="2021-02" db="EMBL/GenBank/DDBJ databases">
        <authorList>
            <person name="Nowell W R."/>
        </authorList>
    </citation>
    <scope>NUCLEOTIDE SEQUENCE</scope>
    <source>
        <strain evidence="1">Ploen Becks lab</strain>
    </source>
</reference>
<comment type="caution">
    <text evidence="1">The sequence shown here is derived from an EMBL/GenBank/DDBJ whole genome shotgun (WGS) entry which is preliminary data.</text>
</comment>
<proteinExistence type="predicted"/>
<dbReference type="EMBL" id="CAJNOC010002833">
    <property type="protein sequence ID" value="CAF0953981.1"/>
    <property type="molecule type" value="Genomic_DNA"/>
</dbReference>
<gene>
    <name evidence="1" type="ORF">OXX778_LOCUS14095</name>
</gene>
<protein>
    <submittedName>
        <fullName evidence="1">Uncharacterized protein</fullName>
    </submittedName>
</protein>
<evidence type="ECO:0000313" key="1">
    <source>
        <dbReference type="EMBL" id="CAF0953981.1"/>
    </source>
</evidence>
<dbReference type="Proteomes" id="UP000663879">
    <property type="component" value="Unassembled WGS sequence"/>
</dbReference>
<accession>A0A814DJZ1</accession>